<dbReference type="AlphaFoldDB" id="A0AA46AF44"/>
<dbReference type="InterPro" id="IPR007016">
    <property type="entry name" value="O-antigen_ligase-rel_domated"/>
</dbReference>
<proteinExistence type="predicted"/>
<feature type="transmembrane region" description="Helical" evidence="5">
    <location>
        <begin position="119"/>
        <end position="140"/>
    </location>
</feature>
<dbReference type="PANTHER" id="PTHR37422">
    <property type="entry name" value="TEICHURONIC ACID BIOSYNTHESIS PROTEIN TUAE"/>
    <property type="match status" value="1"/>
</dbReference>
<evidence type="ECO:0000313" key="7">
    <source>
        <dbReference type="EMBL" id="SMP17329.1"/>
    </source>
</evidence>
<keyword evidence="7" id="KW-0436">Ligase</keyword>
<keyword evidence="4 5" id="KW-0472">Membrane</keyword>
<evidence type="ECO:0000259" key="6">
    <source>
        <dbReference type="Pfam" id="PF04932"/>
    </source>
</evidence>
<feature type="transmembrane region" description="Helical" evidence="5">
    <location>
        <begin position="33"/>
        <end position="51"/>
    </location>
</feature>
<feature type="transmembrane region" description="Helical" evidence="5">
    <location>
        <begin position="63"/>
        <end position="83"/>
    </location>
</feature>
<dbReference type="PANTHER" id="PTHR37422:SF17">
    <property type="entry name" value="O-ANTIGEN LIGASE"/>
    <property type="match status" value="1"/>
</dbReference>
<evidence type="ECO:0000313" key="8">
    <source>
        <dbReference type="Proteomes" id="UP001157947"/>
    </source>
</evidence>
<comment type="caution">
    <text evidence="7">The sequence shown here is derived from an EMBL/GenBank/DDBJ whole genome shotgun (WGS) entry which is preliminary data.</text>
</comment>
<feature type="transmembrane region" description="Helical" evidence="5">
    <location>
        <begin position="330"/>
        <end position="353"/>
    </location>
</feature>
<feature type="transmembrane region" description="Helical" evidence="5">
    <location>
        <begin position="236"/>
        <end position="258"/>
    </location>
</feature>
<keyword evidence="3 5" id="KW-1133">Transmembrane helix</keyword>
<evidence type="ECO:0000256" key="1">
    <source>
        <dbReference type="ARBA" id="ARBA00004141"/>
    </source>
</evidence>
<evidence type="ECO:0000256" key="5">
    <source>
        <dbReference type="SAM" id="Phobius"/>
    </source>
</evidence>
<organism evidence="7 8">
    <name type="scientific">Venenivibrio stagnispumantis</name>
    <dbReference type="NCBI Taxonomy" id="407998"/>
    <lineage>
        <taxon>Bacteria</taxon>
        <taxon>Pseudomonadati</taxon>
        <taxon>Aquificota</taxon>
        <taxon>Aquificia</taxon>
        <taxon>Aquificales</taxon>
        <taxon>Hydrogenothermaceae</taxon>
        <taxon>Venenivibrio</taxon>
    </lineage>
</organism>
<protein>
    <submittedName>
        <fullName evidence="7">O-Antigen ligase</fullName>
    </submittedName>
</protein>
<dbReference type="EMBL" id="FXTX01000016">
    <property type="protein sequence ID" value="SMP17329.1"/>
    <property type="molecule type" value="Genomic_DNA"/>
</dbReference>
<feature type="transmembrane region" description="Helical" evidence="5">
    <location>
        <begin position="161"/>
        <end position="186"/>
    </location>
</feature>
<feature type="transmembrane region" description="Helical" evidence="5">
    <location>
        <begin position="88"/>
        <end position="107"/>
    </location>
</feature>
<reference evidence="7" key="1">
    <citation type="submission" date="2017-05" db="EMBL/GenBank/DDBJ databases">
        <authorList>
            <person name="Varghese N."/>
            <person name="Submissions S."/>
        </authorList>
    </citation>
    <scope>NUCLEOTIDE SEQUENCE</scope>
    <source>
        <strain evidence="7">DSM 18763</strain>
    </source>
</reference>
<dbReference type="GO" id="GO:0016874">
    <property type="term" value="F:ligase activity"/>
    <property type="evidence" value="ECO:0007669"/>
    <property type="project" value="UniProtKB-KW"/>
</dbReference>
<feature type="transmembrane region" description="Helical" evidence="5">
    <location>
        <begin position="365"/>
        <end position="382"/>
    </location>
</feature>
<evidence type="ECO:0000256" key="2">
    <source>
        <dbReference type="ARBA" id="ARBA00022692"/>
    </source>
</evidence>
<feature type="transmembrane region" description="Helical" evidence="5">
    <location>
        <begin position="192"/>
        <end position="224"/>
    </location>
</feature>
<dbReference type="GO" id="GO:0016020">
    <property type="term" value="C:membrane"/>
    <property type="evidence" value="ECO:0007669"/>
    <property type="project" value="UniProtKB-SubCell"/>
</dbReference>
<name>A0AA46AF44_9AQUI</name>
<evidence type="ECO:0000256" key="3">
    <source>
        <dbReference type="ARBA" id="ARBA00022989"/>
    </source>
</evidence>
<feature type="domain" description="O-antigen ligase-related" evidence="6">
    <location>
        <begin position="195"/>
        <end position="346"/>
    </location>
</feature>
<gene>
    <name evidence="7" type="ORF">SAMN06264868_1169</name>
</gene>
<dbReference type="Pfam" id="PF04932">
    <property type="entry name" value="Wzy_C"/>
    <property type="match status" value="1"/>
</dbReference>
<keyword evidence="2 5" id="KW-0812">Transmembrane</keyword>
<dbReference type="InterPro" id="IPR051533">
    <property type="entry name" value="WaaL-like"/>
</dbReference>
<dbReference type="Proteomes" id="UP001157947">
    <property type="component" value="Unassembled WGS sequence"/>
</dbReference>
<accession>A0AA46AF44</accession>
<keyword evidence="8" id="KW-1185">Reference proteome</keyword>
<evidence type="ECO:0000256" key="4">
    <source>
        <dbReference type="ARBA" id="ARBA00023136"/>
    </source>
</evidence>
<comment type="subcellular location">
    <subcellularLocation>
        <location evidence="1">Membrane</location>
        <topology evidence="1">Multi-pass membrane protein</topology>
    </subcellularLocation>
</comment>
<sequence>MNFLNVKKETLLKLNLLIYSLLPAFAKLMENKILLGTYIFFLIFMIFLYYPNKNKFKFYLNDIPFLIFFFYIIILTFFSLFVFNTLRIVDLPIALVMDIIPIIGFFYSRIIPVEAFVEAIIFIGIIHGILGIFMYFYMFYPSFISEIIFKIIEGTMAFRMSSVSGSLGLASLMIIAVSYSLGIFLYKRSFKLLMIIFLLSFVGFMTMQRSFWISFLVLVILVIFKRNFNIKLILSFFTFSIIFMLLSIVFIQLFYVYISPEIISFFVERINSLLYFSSQNAINERSDQWIAGLYNFLSLPSGLGLGTVGQSVRYYENLAHNFMPVFDGDYFRILSETGIIGFVFYIYLFIRLFTMFINISTLKQYKFIVFIAVIGLSINMIGSNTTEFFFNNFLYWMNIGYLFNKNLTFEGNKT</sequence>